<evidence type="ECO:0000256" key="3">
    <source>
        <dbReference type="ARBA" id="ARBA00011955"/>
    </source>
</evidence>
<evidence type="ECO:0000256" key="6">
    <source>
        <dbReference type="ARBA" id="ARBA00022679"/>
    </source>
</evidence>
<feature type="signal peptide" evidence="12">
    <location>
        <begin position="1"/>
        <end position="23"/>
    </location>
</feature>
<dbReference type="GO" id="GO:0016740">
    <property type="term" value="F:transferase activity"/>
    <property type="evidence" value="ECO:0007669"/>
    <property type="project" value="UniProtKB-KW"/>
</dbReference>
<comment type="cofactor">
    <cofactor evidence="1">
        <name>Mg(2+)</name>
        <dbReference type="ChEBI" id="CHEBI:18420"/>
    </cofactor>
</comment>
<evidence type="ECO:0000256" key="11">
    <source>
        <dbReference type="ARBA" id="ARBA00048540"/>
    </source>
</evidence>
<name>A0ABQ4NSY4_9GAMM</name>
<comment type="caution">
    <text evidence="13">The sequence shown here is derived from an EMBL/GenBank/DDBJ whole genome shotgun (WGS) entry which is preliminary data.</text>
</comment>
<organism evidence="13 14">
    <name type="scientific">Shewanella algidipiscicola</name>
    <dbReference type="NCBI Taxonomy" id="614070"/>
    <lineage>
        <taxon>Bacteria</taxon>
        <taxon>Pseudomonadati</taxon>
        <taxon>Pseudomonadota</taxon>
        <taxon>Gammaproteobacteria</taxon>
        <taxon>Alteromonadales</taxon>
        <taxon>Shewanellaceae</taxon>
        <taxon>Shewanella</taxon>
    </lineage>
</organism>
<keyword evidence="9" id="KW-0460">Magnesium</keyword>
<dbReference type="RefSeq" id="WP_119977934.1">
    <property type="nucleotide sequence ID" value="NZ_BPFB01000065.1"/>
</dbReference>
<keyword evidence="12" id="KW-0732">Signal</keyword>
<dbReference type="SUPFAM" id="SSF143631">
    <property type="entry name" value="ApbE-like"/>
    <property type="match status" value="1"/>
</dbReference>
<keyword evidence="7" id="KW-0479">Metal-binding</keyword>
<sequence>MKYSLPTLFASAIILCSSAAALASDVNAAKLLPSNKYSPETLTQFYQCEANGLISFDDKVATLNTVKYFGTSVTINLYNMDNVRAKTALCNALAVIQEYHYLASNYNTYPHVTNIKTINESPNKIHSIDPQLTDLIASGIDWYKQSNGYFNIALSPVIDLWRNHRFACIKANNDPSQCSIPTPTELTAAAKLTHIEAIQLDRQANTIQLQDGMSIDLGGIAKGWMAEKVYDQLKIDGAQQFMINAGGNIRHFGLHPEGRQFVTAIEDPLCKKSDYQLPKCASFEGQFHEVITGQNLTIVSSGNYLRYFEVKGQQYHHLIDPTTLYPKPNGIATTVVLNDQQIYADVISTMLFLMPRDKALDFVNQHDYVEAIWYLNEQGDKVESNRFNQFRLSPKNEN</sequence>
<keyword evidence="8" id="KW-0274">FAD</keyword>
<evidence type="ECO:0000256" key="10">
    <source>
        <dbReference type="ARBA" id="ARBA00031306"/>
    </source>
</evidence>
<evidence type="ECO:0000256" key="4">
    <source>
        <dbReference type="ARBA" id="ARBA00016337"/>
    </source>
</evidence>
<reference evidence="13 14" key="1">
    <citation type="submission" date="2021-05" db="EMBL/GenBank/DDBJ databases">
        <title>Molecular characterization for Shewanella algae harboring chromosomal blaOXA-55-like strains isolated from clinical and environment sample.</title>
        <authorList>
            <person name="Ohama Y."/>
            <person name="Aoki K."/>
            <person name="Harada S."/>
            <person name="Moriya K."/>
            <person name="Ishii Y."/>
            <person name="Tateda K."/>
        </authorList>
    </citation>
    <scope>NUCLEOTIDE SEQUENCE [LARGE SCALE GENOMIC DNA]</scope>
    <source>
        <strain evidence="13 14">LMG 23746</strain>
    </source>
</reference>
<dbReference type="InterPro" id="IPR024932">
    <property type="entry name" value="ApbE"/>
</dbReference>
<evidence type="ECO:0000313" key="13">
    <source>
        <dbReference type="EMBL" id="GIU02447.1"/>
    </source>
</evidence>
<dbReference type="EMBL" id="BPFB01000065">
    <property type="protein sequence ID" value="GIU02447.1"/>
    <property type="molecule type" value="Genomic_DNA"/>
</dbReference>
<proteinExistence type="inferred from homology"/>
<evidence type="ECO:0000256" key="12">
    <source>
        <dbReference type="SAM" id="SignalP"/>
    </source>
</evidence>
<dbReference type="PIRSF" id="PIRSF006268">
    <property type="entry name" value="ApbE"/>
    <property type="match status" value="1"/>
</dbReference>
<accession>A0ABQ4NSY4</accession>
<keyword evidence="14" id="KW-1185">Reference proteome</keyword>
<dbReference type="Gene3D" id="3.10.520.10">
    <property type="entry name" value="ApbE-like domains"/>
    <property type="match status" value="1"/>
</dbReference>
<comment type="catalytic activity">
    <reaction evidence="11">
        <text>L-threonyl-[protein] + FAD = FMN-L-threonyl-[protein] + AMP + H(+)</text>
        <dbReference type="Rhea" id="RHEA:36847"/>
        <dbReference type="Rhea" id="RHEA-COMP:11060"/>
        <dbReference type="Rhea" id="RHEA-COMP:11061"/>
        <dbReference type="ChEBI" id="CHEBI:15378"/>
        <dbReference type="ChEBI" id="CHEBI:30013"/>
        <dbReference type="ChEBI" id="CHEBI:57692"/>
        <dbReference type="ChEBI" id="CHEBI:74257"/>
        <dbReference type="ChEBI" id="CHEBI:456215"/>
        <dbReference type="EC" id="2.7.1.180"/>
    </reaction>
</comment>
<evidence type="ECO:0000256" key="9">
    <source>
        <dbReference type="ARBA" id="ARBA00022842"/>
    </source>
</evidence>
<evidence type="ECO:0000256" key="1">
    <source>
        <dbReference type="ARBA" id="ARBA00001946"/>
    </source>
</evidence>
<dbReference type="Pfam" id="PF02424">
    <property type="entry name" value="ApbE"/>
    <property type="match status" value="1"/>
</dbReference>
<protein>
    <recommendedName>
        <fullName evidence="4">FAD:protein FMN transferase</fullName>
        <ecNumber evidence="3">2.7.1.180</ecNumber>
    </recommendedName>
    <alternativeName>
        <fullName evidence="10">Flavin transferase</fullName>
    </alternativeName>
</protein>
<evidence type="ECO:0000256" key="8">
    <source>
        <dbReference type="ARBA" id="ARBA00022827"/>
    </source>
</evidence>
<keyword evidence="5" id="KW-0285">Flavoprotein</keyword>
<evidence type="ECO:0000256" key="5">
    <source>
        <dbReference type="ARBA" id="ARBA00022630"/>
    </source>
</evidence>
<comment type="similarity">
    <text evidence="2">Belongs to the ApbE family.</text>
</comment>
<evidence type="ECO:0000313" key="14">
    <source>
        <dbReference type="Proteomes" id="UP000761574"/>
    </source>
</evidence>
<keyword evidence="6 13" id="KW-0808">Transferase</keyword>
<dbReference type="Proteomes" id="UP000761574">
    <property type="component" value="Unassembled WGS sequence"/>
</dbReference>
<dbReference type="PANTHER" id="PTHR30040">
    <property type="entry name" value="THIAMINE BIOSYNTHESIS LIPOPROTEIN APBE"/>
    <property type="match status" value="1"/>
</dbReference>
<dbReference type="EC" id="2.7.1.180" evidence="3"/>
<feature type="chain" id="PRO_5046576103" description="FAD:protein FMN transferase" evidence="12">
    <location>
        <begin position="24"/>
        <end position="398"/>
    </location>
</feature>
<evidence type="ECO:0000256" key="7">
    <source>
        <dbReference type="ARBA" id="ARBA00022723"/>
    </source>
</evidence>
<gene>
    <name evidence="13" type="ORF">TUM4630_34080</name>
</gene>
<evidence type="ECO:0000256" key="2">
    <source>
        <dbReference type="ARBA" id="ARBA00008282"/>
    </source>
</evidence>
<dbReference type="PANTHER" id="PTHR30040:SF2">
    <property type="entry name" value="FAD:PROTEIN FMN TRANSFERASE"/>
    <property type="match status" value="1"/>
</dbReference>
<dbReference type="InterPro" id="IPR003374">
    <property type="entry name" value="ApbE-like_sf"/>
</dbReference>